<gene>
    <name evidence="6" type="ORF">CTOB1V02_LOCUS3622</name>
</gene>
<feature type="region of interest" description="Disordered" evidence="3">
    <location>
        <begin position="302"/>
        <end position="406"/>
    </location>
</feature>
<feature type="compositionally biased region" description="Acidic residues" evidence="3">
    <location>
        <begin position="302"/>
        <end position="321"/>
    </location>
</feature>
<accession>A0A7R8ZLA1</accession>
<proteinExistence type="inferred from homology"/>
<dbReference type="AlphaFoldDB" id="A0A7R8ZLA1"/>
<feature type="compositionally biased region" description="Basic and acidic residues" evidence="3">
    <location>
        <begin position="358"/>
        <end position="370"/>
    </location>
</feature>
<dbReference type="PANTHER" id="PTHR13280">
    <property type="entry name" value="PHOSPHOFURIN ACIDIC CLUSTER SORTING PROTEIN"/>
    <property type="match status" value="1"/>
</dbReference>
<dbReference type="Pfam" id="PF25332">
    <property type="entry name" value="C2_PACS_N"/>
    <property type="match status" value="1"/>
</dbReference>
<evidence type="ECO:0000256" key="3">
    <source>
        <dbReference type="SAM" id="MobiDB-lite"/>
    </source>
</evidence>
<name>A0A7R8ZLA1_9CRUS</name>
<feature type="region of interest" description="Disordered" evidence="3">
    <location>
        <begin position="439"/>
        <end position="466"/>
    </location>
</feature>
<dbReference type="PANTHER" id="PTHR13280:SF17">
    <property type="entry name" value="KRUEPPEL TARGET AT 95D, ISOFORM A"/>
    <property type="match status" value="1"/>
</dbReference>
<dbReference type="EMBL" id="OB660635">
    <property type="protein sequence ID" value="CAD7225690.1"/>
    <property type="molecule type" value="Genomic_DNA"/>
</dbReference>
<evidence type="ECO:0000313" key="6">
    <source>
        <dbReference type="EMBL" id="CAD7225690.1"/>
    </source>
</evidence>
<feature type="region of interest" description="Disordered" evidence="3">
    <location>
        <begin position="175"/>
        <end position="255"/>
    </location>
</feature>
<feature type="domain" description="Phosphofurin acidic cluster sorting protein 1/2 N-terminal C2" evidence="5">
    <location>
        <begin position="16"/>
        <end position="151"/>
    </location>
</feature>
<feature type="compositionally biased region" description="Basic and acidic residues" evidence="3">
    <location>
        <begin position="453"/>
        <end position="466"/>
    </location>
</feature>
<feature type="compositionally biased region" description="Polar residues" evidence="3">
    <location>
        <begin position="712"/>
        <end position="736"/>
    </location>
</feature>
<dbReference type="InterPro" id="IPR019381">
    <property type="entry name" value="PACS1/2_C"/>
</dbReference>
<evidence type="ECO:0000259" key="4">
    <source>
        <dbReference type="Pfam" id="PF10254"/>
    </source>
</evidence>
<feature type="compositionally biased region" description="Low complexity" evidence="3">
    <location>
        <begin position="750"/>
        <end position="762"/>
    </location>
</feature>
<sequence length="902" mass="98877">MAEKGKPAFPFGTKPVPMKLFATWEVDRTPPSCVPRLCNLTLSRLSLLQALGPDITSIVLAVKMQSSRRILRSNEILVPNGPMLLDTELELTFALQYPHFLKREGNRLLIMLQRRKRYKNRAILGFKTLAAGTIDMSQVLQKPMDMELELIADGGKPVGDTLAKVYVHALCSQPSDGTTPSFRSKGFVYDNQGSAGEREGEESEDEEDFSSPEEGSDSEPTAEEASRDRGVGGNGAPGSSGRIHRRKGTSKGGLARQRNLKQKFVALLKRFRVNEDLQNVFAGAGQKYTEDEVVDDADIADLIDELAVDEEESDDLSDDGDGTSVSSTPKPSLRPFFSSSRSLSLQESRNLQSEELESGEKGKLSDESSKKNTGGESGDSHPENWTDPETSEPVVGSSPPKIPPASTSLAVIPVNLHNTALSEDKKSFKDKGLSEILGSTKLFPQKEKKSKPKVTEKSSQEHPSQEYPRKVVLEQLARLLPASDDGTLPEITLLLVNTQDPQGARLASLLTESLSQTSSKQLRVVCTAGLADVKAVFTALVSRVQKFCNTNAKAPHAVTVGIIGSNAHVNAILRPYVETMANKPPDWCGYFRFLIMPLGSNAVCRFLCSVDGVYNQMFGIDSLWREVMERDELRKGEGNRLASAVAHYAESAKYIYPCMVAEAMLTYKAKTAGGDSTQAFVPFVYGVKVLLPESIPPSFAGDQDEGHGYHFTQPSNDSPSTSNANTNNFLDVSNSKAGWDNTPPSSPNMSTGSASGSTTPGSGPELLDLQLEYWIRGKQEKCSLKSGFKSLTIQRLNSSECEMTLIYTLKEKKQKTHIPDMIQRLGKKKDKFPEPEVTRTVTVEGINRLVCLSRSPHFPMKVTIDGVEWPGVKFFQLSSSWQTQVRYFPVSTIANVCVPNEK</sequence>
<protein>
    <submittedName>
        <fullName evidence="6">Uncharacterized protein</fullName>
    </submittedName>
</protein>
<feature type="region of interest" description="Disordered" evidence="3">
    <location>
        <begin position="702"/>
        <end position="762"/>
    </location>
</feature>
<evidence type="ECO:0000256" key="1">
    <source>
        <dbReference type="ARBA" id="ARBA00008590"/>
    </source>
</evidence>
<feature type="domain" description="Phosphofurin acidic cluster sorting protein 1/2 C-terminal" evidence="4">
    <location>
        <begin position="472"/>
        <end position="892"/>
    </location>
</feature>
<dbReference type="OrthoDB" id="28829at2759"/>
<evidence type="ECO:0000256" key="2">
    <source>
        <dbReference type="ARBA" id="ARBA00022553"/>
    </source>
</evidence>
<comment type="similarity">
    <text evidence="1">Belongs to the PACS family.</text>
</comment>
<organism evidence="6">
    <name type="scientific">Cyprideis torosa</name>
    <dbReference type="NCBI Taxonomy" id="163714"/>
    <lineage>
        <taxon>Eukaryota</taxon>
        <taxon>Metazoa</taxon>
        <taxon>Ecdysozoa</taxon>
        <taxon>Arthropoda</taxon>
        <taxon>Crustacea</taxon>
        <taxon>Oligostraca</taxon>
        <taxon>Ostracoda</taxon>
        <taxon>Podocopa</taxon>
        <taxon>Podocopida</taxon>
        <taxon>Cytherocopina</taxon>
        <taxon>Cytheroidea</taxon>
        <taxon>Cytherideidae</taxon>
        <taxon>Cyprideis</taxon>
    </lineage>
</organism>
<feature type="compositionally biased region" description="Acidic residues" evidence="3">
    <location>
        <begin position="199"/>
        <end position="222"/>
    </location>
</feature>
<dbReference type="InterPro" id="IPR057541">
    <property type="entry name" value="PACS1/2_N"/>
</dbReference>
<feature type="compositionally biased region" description="Low complexity" evidence="3">
    <location>
        <begin position="338"/>
        <end position="353"/>
    </location>
</feature>
<evidence type="ECO:0000259" key="5">
    <source>
        <dbReference type="Pfam" id="PF25332"/>
    </source>
</evidence>
<dbReference type="Pfam" id="PF10254">
    <property type="entry name" value="Pacs-1"/>
    <property type="match status" value="1"/>
</dbReference>
<reference evidence="6" key="1">
    <citation type="submission" date="2020-11" db="EMBL/GenBank/DDBJ databases">
        <authorList>
            <person name="Tran Van P."/>
        </authorList>
    </citation>
    <scope>NUCLEOTIDE SEQUENCE</scope>
</reference>
<dbReference type="GO" id="GO:0072659">
    <property type="term" value="P:protein localization to plasma membrane"/>
    <property type="evidence" value="ECO:0007669"/>
    <property type="project" value="TreeGrafter"/>
</dbReference>
<keyword evidence="2" id="KW-0597">Phosphoprotein</keyword>